<dbReference type="GO" id="GO:0003677">
    <property type="term" value="F:DNA binding"/>
    <property type="evidence" value="ECO:0007669"/>
    <property type="project" value="InterPro"/>
</dbReference>
<dbReference type="GO" id="GO:0005634">
    <property type="term" value="C:nucleus"/>
    <property type="evidence" value="ECO:0007669"/>
    <property type="project" value="TreeGrafter"/>
</dbReference>
<dbReference type="Gene3D" id="1.10.150.110">
    <property type="entry name" value="DNA polymerase beta, N-terminal domain-like"/>
    <property type="match status" value="1"/>
</dbReference>
<evidence type="ECO:0000313" key="3">
    <source>
        <dbReference type="EMBL" id="KAK1293131.1"/>
    </source>
</evidence>
<dbReference type="FunFam" id="1.10.150.110:FF:000006">
    <property type="entry name" value="DNA polymerase"/>
    <property type="match status" value="1"/>
</dbReference>
<dbReference type="InterPro" id="IPR022312">
    <property type="entry name" value="DNA_pol_X"/>
</dbReference>
<organism evidence="3 4">
    <name type="scientific">Acorus calamus</name>
    <name type="common">Sweet flag</name>
    <dbReference type="NCBI Taxonomy" id="4465"/>
    <lineage>
        <taxon>Eukaryota</taxon>
        <taxon>Viridiplantae</taxon>
        <taxon>Streptophyta</taxon>
        <taxon>Embryophyta</taxon>
        <taxon>Tracheophyta</taxon>
        <taxon>Spermatophyta</taxon>
        <taxon>Magnoliopsida</taxon>
        <taxon>Liliopsida</taxon>
        <taxon>Acoraceae</taxon>
        <taxon>Acorus</taxon>
    </lineage>
</organism>
<dbReference type="Pfam" id="PF14716">
    <property type="entry name" value="HHH_8"/>
    <property type="match status" value="1"/>
</dbReference>
<dbReference type="AlphaFoldDB" id="A0AAV9CX83"/>
<sequence length="229" mass="25284">MLDMKSGGTNESGQTSREIHSDTEYRKHTDDKSSHDANTRTSGNNLNDAGGLKTVDDPKTADFVSISREIENYRYKLDSKAEPGITAEGSSSPSMSDAANPSTDISDASNVEISSVYNPPDLNRNITEIFGKLINIYRGTTSALGDDRRSFSYYKAIPVIEKLPFKIESVDQVRHLPTIGKSLEDHINEIITTGKLSKLEHFETDEKVLLLCVQSHYLGKFGALDQPLL</sequence>
<dbReference type="GO" id="GO:0006303">
    <property type="term" value="P:double-strand break repair via nonhomologous end joining"/>
    <property type="evidence" value="ECO:0007669"/>
    <property type="project" value="TreeGrafter"/>
</dbReference>
<comment type="caution">
    <text evidence="3">The sequence shown here is derived from an EMBL/GenBank/DDBJ whole genome shotgun (WGS) entry which is preliminary data.</text>
</comment>
<feature type="region of interest" description="Disordered" evidence="1">
    <location>
        <begin position="1"/>
        <end position="57"/>
    </location>
</feature>
<accession>A0AAV9CX83</accession>
<dbReference type="InterPro" id="IPR027421">
    <property type="entry name" value="DNA_pol_lamdba_lyase_dom_sf"/>
</dbReference>
<feature type="compositionally biased region" description="Basic and acidic residues" evidence="1">
    <location>
        <begin position="17"/>
        <end position="38"/>
    </location>
</feature>
<feature type="compositionally biased region" description="Polar residues" evidence="1">
    <location>
        <begin position="7"/>
        <end position="16"/>
    </location>
</feature>
<name>A0AAV9CX83_ACOCL</name>
<dbReference type="EMBL" id="JAUJYO010000017">
    <property type="protein sequence ID" value="KAK1293131.1"/>
    <property type="molecule type" value="Genomic_DNA"/>
</dbReference>
<dbReference type="SUPFAM" id="SSF47802">
    <property type="entry name" value="DNA polymerase beta, N-terminal domain-like"/>
    <property type="match status" value="1"/>
</dbReference>
<dbReference type="Proteomes" id="UP001180020">
    <property type="component" value="Unassembled WGS sequence"/>
</dbReference>
<dbReference type="InterPro" id="IPR010996">
    <property type="entry name" value="HHH_MUS81"/>
</dbReference>
<dbReference type="PANTHER" id="PTHR11276:SF41">
    <property type="entry name" value="DNA POLYMERASE LAMBDA"/>
    <property type="match status" value="1"/>
</dbReference>
<feature type="domain" description="Crossover junction endonuclease MUS81-like HHH" evidence="2">
    <location>
        <begin position="123"/>
        <end position="196"/>
    </location>
</feature>
<dbReference type="GO" id="GO:0003887">
    <property type="term" value="F:DNA-directed DNA polymerase activity"/>
    <property type="evidence" value="ECO:0007669"/>
    <property type="project" value="InterPro"/>
</dbReference>
<evidence type="ECO:0000259" key="2">
    <source>
        <dbReference type="Pfam" id="PF14716"/>
    </source>
</evidence>
<reference evidence="3" key="2">
    <citation type="submission" date="2023-06" db="EMBL/GenBank/DDBJ databases">
        <authorList>
            <person name="Ma L."/>
            <person name="Liu K.-W."/>
            <person name="Li Z."/>
            <person name="Hsiao Y.-Y."/>
            <person name="Qi Y."/>
            <person name="Fu T."/>
            <person name="Tang G."/>
            <person name="Zhang D."/>
            <person name="Sun W.-H."/>
            <person name="Liu D.-K."/>
            <person name="Li Y."/>
            <person name="Chen G.-Z."/>
            <person name="Liu X.-D."/>
            <person name="Liao X.-Y."/>
            <person name="Jiang Y.-T."/>
            <person name="Yu X."/>
            <person name="Hao Y."/>
            <person name="Huang J."/>
            <person name="Zhao X.-W."/>
            <person name="Ke S."/>
            <person name="Chen Y.-Y."/>
            <person name="Wu W.-L."/>
            <person name="Hsu J.-L."/>
            <person name="Lin Y.-F."/>
            <person name="Huang M.-D."/>
            <person name="Li C.-Y."/>
            <person name="Huang L."/>
            <person name="Wang Z.-W."/>
            <person name="Zhao X."/>
            <person name="Zhong W.-Y."/>
            <person name="Peng D.-H."/>
            <person name="Ahmad S."/>
            <person name="Lan S."/>
            <person name="Zhang J.-S."/>
            <person name="Tsai W.-C."/>
            <person name="Van De Peer Y."/>
            <person name="Liu Z.-J."/>
        </authorList>
    </citation>
    <scope>NUCLEOTIDE SEQUENCE</scope>
    <source>
        <strain evidence="3">CP</strain>
        <tissue evidence="3">Leaves</tissue>
    </source>
</reference>
<dbReference type="PANTHER" id="PTHR11276">
    <property type="entry name" value="DNA POLYMERASE TYPE-X FAMILY MEMBER"/>
    <property type="match status" value="1"/>
</dbReference>
<evidence type="ECO:0000256" key="1">
    <source>
        <dbReference type="SAM" id="MobiDB-lite"/>
    </source>
</evidence>
<gene>
    <name evidence="3" type="ORF">QJS10_CPB17g00583</name>
</gene>
<feature type="region of interest" description="Disordered" evidence="1">
    <location>
        <begin position="83"/>
        <end position="107"/>
    </location>
</feature>
<proteinExistence type="predicted"/>
<feature type="compositionally biased region" description="Polar residues" evidence="1">
    <location>
        <begin position="88"/>
        <end position="107"/>
    </location>
</feature>
<keyword evidence="4" id="KW-1185">Reference proteome</keyword>
<evidence type="ECO:0000313" key="4">
    <source>
        <dbReference type="Proteomes" id="UP001180020"/>
    </source>
</evidence>
<protein>
    <recommendedName>
        <fullName evidence="2">Crossover junction endonuclease MUS81-like HHH domain-containing protein</fullName>
    </recommendedName>
</protein>
<reference evidence="3" key="1">
    <citation type="journal article" date="2023" name="Nat. Commun.">
        <title>Diploid and tetraploid genomes of Acorus and the evolution of monocots.</title>
        <authorList>
            <person name="Ma L."/>
            <person name="Liu K.W."/>
            <person name="Li Z."/>
            <person name="Hsiao Y.Y."/>
            <person name="Qi Y."/>
            <person name="Fu T."/>
            <person name="Tang G.D."/>
            <person name="Zhang D."/>
            <person name="Sun W.H."/>
            <person name="Liu D.K."/>
            <person name="Li Y."/>
            <person name="Chen G.Z."/>
            <person name="Liu X.D."/>
            <person name="Liao X.Y."/>
            <person name="Jiang Y.T."/>
            <person name="Yu X."/>
            <person name="Hao Y."/>
            <person name="Huang J."/>
            <person name="Zhao X.W."/>
            <person name="Ke S."/>
            <person name="Chen Y.Y."/>
            <person name="Wu W.L."/>
            <person name="Hsu J.L."/>
            <person name="Lin Y.F."/>
            <person name="Huang M.D."/>
            <person name="Li C.Y."/>
            <person name="Huang L."/>
            <person name="Wang Z.W."/>
            <person name="Zhao X."/>
            <person name="Zhong W.Y."/>
            <person name="Peng D.H."/>
            <person name="Ahmad S."/>
            <person name="Lan S."/>
            <person name="Zhang J.S."/>
            <person name="Tsai W.C."/>
            <person name="Van de Peer Y."/>
            <person name="Liu Z.J."/>
        </authorList>
    </citation>
    <scope>NUCLEOTIDE SEQUENCE</scope>
    <source>
        <strain evidence="3">CP</strain>
    </source>
</reference>